<dbReference type="AlphaFoldDB" id="A0A9R0V078"/>
<dbReference type="GO" id="GO:0016747">
    <property type="term" value="F:acyltransferase activity, transferring groups other than amino-acyl groups"/>
    <property type="evidence" value="ECO:0007669"/>
    <property type="project" value="UniProtKB-ARBA"/>
</dbReference>
<accession>A0A9R0V078</accession>
<dbReference type="OMA" id="TKWIATH"/>
<feature type="region of interest" description="Disordered" evidence="2">
    <location>
        <begin position="36"/>
        <end position="83"/>
    </location>
</feature>
<dbReference type="Pfam" id="PF02458">
    <property type="entry name" value="Transferase"/>
    <property type="match status" value="1"/>
</dbReference>
<dbReference type="Proteomes" id="UP000324705">
    <property type="component" value="Chromosome 1A"/>
</dbReference>
<dbReference type="InterPro" id="IPR050898">
    <property type="entry name" value="Plant_acyltransferase"/>
</dbReference>
<keyword evidence="4" id="KW-1185">Reference proteome</keyword>
<dbReference type="EMBL" id="LT934111">
    <property type="protein sequence ID" value="VAH07733.1"/>
    <property type="molecule type" value="Genomic_DNA"/>
</dbReference>
<comment type="similarity">
    <text evidence="1">Belongs to the plant acyltransferase family.</text>
</comment>
<reference evidence="3 4" key="1">
    <citation type="submission" date="2017-09" db="EMBL/GenBank/DDBJ databases">
        <authorList>
            <consortium name="International Durum Wheat Genome Sequencing Consortium (IDWGSC)"/>
            <person name="Milanesi L."/>
        </authorList>
    </citation>
    <scope>NUCLEOTIDE SEQUENCE [LARGE SCALE GENOMIC DNA]</scope>
    <source>
        <strain evidence="4">cv. Svevo</strain>
    </source>
</reference>
<dbReference type="InterPro" id="IPR023213">
    <property type="entry name" value="CAT-like_dom_sf"/>
</dbReference>
<evidence type="ECO:0000256" key="1">
    <source>
        <dbReference type="ARBA" id="ARBA00009861"/>
    </source>
</evidence>
<dbReference type="PANTHER" id="PTHR31147:SF54">
    <property type="entry name" value="OS10G0105900 PROTEIN"/>
    <property type="match status" value="1"/>
</dbReference>
<evidence type="ECO:0000313" key="3">
    <source>
        <dbReference type="EMBL" id="VAH07733.1"/>
    </source>
</evidence>
<dbReference type="PANTHER" id="PTHR31147">
    <property type="entry name" value="ACYL TRANSFERASE 4"/>
    <property type="match status" value="1"/>
</dbReference>
<organism evidence="3 4">
    <name type="scientific">Triticum turgidum subsp. durum</name>
    <name type="common">Durum wheat</name>
    <name type="synonym">Triticum durum</name>
    <dbReference type="NCBI Taxonomy" id="4567"/>
    <lineage>
        <taxon>Eukaryota</taxon>
        <taxon>Viridiplantae</taxon>
        <taxon>Streptophyta</taxon>
        <taxon>Embryophyta</taxon>
        <taxon>Tracheophyta</taxon>
        <taxon>Spermatophyta</taxon>
        <taxon>Magnoliopsida</taxon>
        <taxon>Liliopsida</taxon>
        <taxon>Poales</taxon>
        <taxon>Poaceae</taxon>
        <taxon>BOP clade</taxon>
        <taxon>Pooideae</taxon>
        <taxon>Triticodae</taxon>
        <taxon>Triticeae</taxon>
        <taxon>Triticinae</taxon>
        <taxon>Triticum</taxon>
    </lineage>
</organism>
<protein>
    <submittedName>
        <fullName evidence="3">Uncharacterized protein</fullName>
    </submittedName>
</protein>
<sequence length="494" mass="54978">MPRRRRVRSEPFLTPERLLELLEQIWARRKARIAAGLPPNALDPEEELEEEEEDDEEEDEPKEEDVGDADDGDLQAKYNALPGRPDDPVKAIRAALREALVYYYPIAGRLREDGAGRLVVDCTAEGVVFVEAYVDARLEEFGEPLLPPYPCVEELLCPVGDTRAVVGKPLLFMQVTRLKCGGFVLGFHICHNLADGFGMAQFIKAVSDIARGEAAPTILPVWERELLTSRSLLPPPITRLYPAHEPPANGSGSAARDMMLSVPPQSMVAKYFLFGPREVSALRGRIPAGHPARSATIFELVTAVMWRCRTVALGYEPGQRVRLMTTMNARGRWNNHTPIPWGYYGNAHVSPIAEAVVGELRAQPLADTVELVRETKRGMTKERMESMVEAVALLREWPPSTMDRIYEVSDVRWMAVNVLDFGWADLAGGGIPLAGDLTSKLGSDHMWCRNENGEVSTVVSMLLPRAAMDRFTEEIAVWLSHKDDEKNLAIMSSL</sequence>
<feature type="compositionally biased region" description="Acidic residues" evidence="2">
    <location>
        <begin position="43"/>
        <end position="73"/>
    </location>
</feature>
<evidence type="ECO:0000256" key="2">
    <source>
        <dbReference type="SAM" id="MobiDB-lite"/>
    </source>
</evidence>
<proteinExistence type="inferred from homology"/>
<gene>
    <name evidence="3" type="ORF">TRITD_1Av1G169020</name>
</gene>
<dbReference type="Gramene" id="TRITD1Av1G169020.2">
    <property type="protein sequence ID" value="TRITD1Av1G169020.2"/>
    <property type="gene ID" value="TRITD1Av1G169020"/>
</dbReference>
<evidence type="ECO:0000313" key="4">
    <source>
        <dbReference type="Proteomes" id="UP000324705"/>
    </source>
</evidence>
<dbReference type="Gene3D" id="3.30.559.10">
    <property type="entry name" value="Chloramphenicol acetyltransferase-like domain"/>
    <property type="match status" value="2"/>
</dbReference>
<name>A0A9R0V078_TRITD</name>